<proteinExistence type="predicted"/>
<sequence length="79" mass="8622">MPTILKLNCANFETELQIILVRQFSSRVVGNDVFKDKFFNDVSVTSSCNGNGHILVTGSLITPLMVLNVTTRLIPSVPG</sequence>
<dbReference type="AlphaFoldDB" id="A0AAW1K277"/>
<comment type="caution">
    <text evidence="1">The sequence shown here is derived from an EMBL/GenBank/DDBJ whole genome shotgun (WGS) entry which is preliminary data.</text>
</comment>
<dbReference type="Proteomes" id="UP001458880">
    <property type="component" value="Unassembled WGS sequence"/>
</dbReference>
<keyword evidence="2" id="KW-1185">Reference proteome</keyword>
<dbReference type="EMBL" id="JASPKY010000269">
    <property type="protein sequence ID" value="KAK9712050.1"/>
    <property type="molecule type" value="Genomic_DNA"/>
</dbReference>
<gene>
    <name evidence="1" type="ORF">QE152_g25128</name>
</gene>
<name>A0AAW1K277_POPJA</name>
<accession>A0AAW1K277</accession>
<protein>
    <submittedName>
        <fullName evidence="1">Uncharacterized protein</fullName>
    </submittedName>
</protein>
<evidence type="ECO:0000313" key="1">
    <source>
        <dbReference type="EMBL" id="KAK9712050.1"/>
    </source>
</evidence>
<evidence type="ECO:0000313" key="2">
    <source>
        <dbReference type="Proteomes" id="UP001458880"/>
    </source>
</evidence>
<reference evidence="1 2" key="1">
    <citation type="journal article" date="2024" name="BMC Genomics">
        <title>De novo assembly and annotation of Popillia japonica's genome with initial clues to its potential as an invasive pest.</title>
        <authorList>
            <person name="Cucini C."/>
            <person name="Boschi S."/>
            <person name="Funari R."/>
            <person name="Cardaioli E."/>
            <person name="Iannotti N."/>
            <person name="Marturano G."/>
            <person name="Paoli F."/>
            <person name="Bruttini M."/>
            <person name="Carapelli A."/>
            <person name="Frati F."/>
            <person name="Nardi F."/>
        </authorList>
    </citation>
    <scope>NUCLEOTIDE SEQUENCE [LARGE SCALE GENOMIC DNA]</scope>
    <source>
        <strain evidence="1">DMR45628</strain>
    </source>
</reference>
<organism evidence="1 2">
    <name type="scientific">Popillia japonica</name>
    <name type="common">Japanese beetle</name>
    <dbReference type="NCBI Taxonomy" id="7064"/>
    <lineage>
        <taxon>Eukaryota</taxon>
        <taxon>Metazoa</taxon>
        <taxon>Ecdysozoa</taxon>
        <taxon>Arthropoda</taxon>
        <taxon>Hexapoda</taxon>
        <taxon>Insecta</taxon>
        <taxon>Pterygota</taxon>
        <taxon>Neoptera</taxon>
        <taxon>Endopterygota</taxon>
        <taxon>Coleoptera</taxon>
        <taxon>Polyphaga</taxon>
        <taxon>Scarabaeiformia</taxon>
        <taxon>Scarabaeidae</taxon>
        <taxon>Rutelinae</taxon>
        <taxon>Popillia</taxon>
    </lineage>
</organism>